<feature type="domain" description="HTH myb-type" evidence="7">
    <location>
        <begin position="425"/>
        <end position="480"/>
    </location>
</feature>
<dbReference type="GeneID" id="103709816"/>
<sequence length="980" mass="109994">MASSSSSTGSDLDEAFDEDMEALRRACMLTGADPVAVDDSGSDSCGESSDTDDVDLLRRLQERFYDPSSDADSLPLIKPLISLPPPDSDEEDDFETLRAIQKRFTQYESDAAGRKSQNFIQDTEIVVADMTYGQETRNILPNNGKNMAPSEELLASGFTERAEDEASNVNFRGFMKYQFPKSAKFFVDALKKNRSCQKFIRRKLIEIEAKIEENKELKERLKCLMDFQVACKRKAGRILSQKKDPRVRLISMQKPRTIKDSKASYKKVPALFFGPAENSHVSKYKMVLKTFPFSLRKQKWSNMEKEKLAKGIKQQYQEMLILSSMNCESDLDITPEKIRSFLPLVNWDRLASMYITGHFGAECEARWLNCEDPMVNHNPWTILEDKKLLFIVQESGVYNWIDISIALGSNRTPFQCLARYQRSLNPHILNKDWTEDEDAKLRAAVESFGDNNWQLVASNLEGRTGPQCSNRWRKSLNPDRRKVGRWSVDEDKHLKVAVMLFGAKNWNKIAQFAPGRTQVQCRERWLNCLDPSLNLKAWTEEEDAKLLAAIAEHGYCWSKVATCVPPRTDSQCRRRWKVLLPHEVPLLQAARKMKRTVLISNFVDRESERPTIGPNDFTPLVNFSEAENDDGTRPRKKRSSDNQPKKSRVKSKRSFNETSTADGVINISTNAVPADSALVCGINSNTAGGGSSKRSRKKKSSDDQPKKLRATSSRSVKEHVTADGMVNSSADKVPSDKSLVHIVSTTTAESGRIKRTRKKMLSGDQRNNSMVKSRESCKKNIMADGMVNSSTETAPADLSLVPSANSNTAENGSIKRTGKRTSSDNQPNQSRVKSRRFVKLNLETDAMVNSTGDIVPAGLSAVPNVNFSTAECGGNKRTAQRTLSCNQHNKSKAKSRRFHEENRTTVDTVIDSYADTIPADASLVPIVNSNNAESGNIKRTRKKTLRGPEAEAQKVASYDGPLLMLSKKSSAERDVRQKIK</sequence>
<feature type="region of interest" description="Disordered" evidence="5">
    <location>
        <begin position="33"/>
        <end position="53"/>
    </location>
</feature>
<accession>A0A8B8J6J3</accession>
<dbReference type="GO" id="GO:0042796">
    <property type="term" value="P:snRNA transcription by RNA polymerase III"/>
    <property type="evidence" value="ECO:0007669"/>
    <property type="project" value="TreeGrafter"/>
</dbReference>
<dbReference type="Pfam" id="PF00249">
    <property type="entry name" value="Myb_DNA-binding"/>
    <property type="match status" value="4"/>
</dbReference>
<feature type="compositionally biased region" description="Polar residues" evidence="5">
    <location>
        <begin position="802"/>
        <end position="811"/>
    </location>
</feature>
<keyword evidence="2" id="KW-0238">DNA-binding</keyword>
<evidence type="ECO:0000313" key="8">
    <source>
        <dbReference type="Proteomes" id="UP000228380"/>
    </source>
</evidence>
<dbReference type="AlphaFoldDB" id="A0A8B8J6J3"/>
<keyword evidence="3" id="KW-0804">Transcription</keyword>
<dbReference type="GO" id="GO:0019185">
    <property type="term" value="C:snRNA-activating protein complex"/>
    <property type="evidence" value="ECO:0007669"/>
    <property type="project" value="TreeGrafter"/>
</dbReference>
<dbReference type="InterPro" id="IPR009057">
    <property type="entry name" value="Homeodomain-like_sf"/>
</dbReference>
<reference evidence="8" key="1">
    <citation type="journal article" date="2019" name="Nat. Commun.">
        <title>Genome-wide association mapping of date palm fruit traits.</title>
        <authorList>
            <person name="Hazzouri K.M."/>
            <person name="Gros-Balthazard M."/>
            <person name="Flowers J.M."/>
            <person name="Copetti D."/>
            <person name="Lemansour A."/>
            <person name="Lebrun M."/>
            <person name="Masmoudi K."/>
            <person name="Ferrand S."/>
            <person name="Dhar M.I."/>
            <person name="Fresquez Z.A."/>
            <person name="Rosas U."/>
            <person name="Zhang J."/>
            <person name="Talag J."/>
            <person name="Lee S."/>
            <person name="Kudrna D."/>
            <person name="Powell R.F."/>
            <person name="Leitch I.J."/>
            <person name="Krueger R.R."/>
            <person name="Wing R.A."/>
            <person name="Amiri K.M.A."/>
            <person name="Purugganan M.D."/>
        </authorList>
    </citation>
    <scope>NUCLEOTIDE SEQUENCE [LARGE SCALE GENOMIC DNA]</scope>
    <source>
        <strain evidence="8">cv. Khalas</strain>
    </source>
</reference>
<dbReference type="RefSeq" id="XP_026661513.2">
    <property type="nucleotide sequence ID" value="XM_026805712.2"/>
</dbReference>
<dbReference type="GO" id="GO:0001006">
    <property type="term" value="F:RNA polymerase III type 3 promoter sequence-specific DNA binding"/>
    <property type="evidence" value="ECO:0007669"/>
    <property type="project" value="TreeGrafter"/>
</dbReference>
<dbReference type="PROSITE" id="PS51294">
    <property type="entry name" value="HTH_MYB"/>
    <property type="match status" value="3"/>
</dbReference>
<evidence type="ECO:0000259" key="7">
    <source>
        <dbReference type="PROSITE" id="PS51294"/>
    </source>
</evidence>
<dbReference type="GO" id="GO:0042795">
    <property type="term" value="P:snRNA transcription by RNA polymerase II"/>
    <property type="evidence" value="ECO:0007669"/>
    <property type="project" value="TreeGrafter"/>
</dbReference>
<feature type="domain" description="Myb-like" evidence="6">
    <location>
        <begin position="530"/>
        <end position="580"/>
    </location>
</feature>
<evidence type="ECO:0000256" key="3">
    <source>
        <dbReference type="ARBA" id="ARBA00023163"/>
    </source>
</evidence>
<protein>
    <submittedName>
        <fullName evidence="9">Uncharacterized protein LOC103709816 isoform X2</fullName>
    </submittedName>
</protein>
<dbReference type="PANTHER" id="PTHR46621">
    <property type="entry name" value="SNRNA-ACTIVATING PROTEIN COMPLEX SUBUNIT 4"/>
    <property type="match status" value="1"/>
</dbReference>
<reference evidence="9" key="2">
    <citation type="submission" date="2025-08" db="UniProtKB">
        <authorList>
            <consortium name="RefSeq"/>
        </authorList>
    </citation>
    <scope>IDENTIFICATION</scope>
    <source>
        <tissue evidence="9">Young leaves</tissue>
    </source>
</reference>
<gene>
    <name evidence="9" type="primary">LOC103709816</name>
</gene>
<dbReference type="PANTHER" id="PTHR46621:SF1">
    <property type="entry name" value="SNRNA-ACTIVATING PROTEIN COMPLEX SUBUNIT 4"/>
    <property type="match status" value="1"/>
</dbReference>
<dbReference type="CDD" id="cd00167">
    <property type="entry name" value="SANT"/>
    <property type="match status" value="3"/>
</dbReference>
<evidence type="ECO:0000313" key="9">
    <source>
        <dbReference type="RefSeq" id="XP_026661513.2"/>
    </source>
</evidence>
<feature type="domain" description="Myb-like" evidence="6">
    <location>
        <begin position="372"/>
        <end position="424"/>
    </location>
</feature>
<feature type="domain" description="HTH myb-type" evidence="7">
    <location>
        <begin position="530"/>
        <end position="584"/>
    </location>
</feature>
<feature type="region of interest" description="Disordered" evidence="5">
    <location>
        <begin position="684"/>
        <end position="733"/>
    </location>
</feature>
<dbReference type="Gene3D" id="1.10.10.60">
    <property type="entry name" value="Homeodomain-like"/>
    <property type="match status" value="4"/>
</dbReference>
<dbReference type="GO" id="GO:0000978">
    <property type="term" value="F:RNA polymerase II cis-regulatory region sequence-specific DNA binding"/>
    <property type="evidence" value="ECO:0007669"/>
    <property type="project" value="TreeGrafter"/>
</dbReference>
<dbReference type="InterPro" id="IPR017930">
    <property type="entry name" value="Myb_dom"/>
</dbReference>
<keyword evidence="8" id="KW-1185">Reference proteome</keyword>
<dbReference type="SMART" id="SM00717">
    <property type="entry name" value="SANT"/>
    <property type="match status" value="5"/>
</dbReference>
<evidence type="ECO:0000256" key="1">
    <source>
        <dbReference type="ARBA" id="ARBA00023015"/>
    </source>
</evidence>
<feature type="compositionally biased region" description="Low complexity" evidence="5">
    <location>
        <begin position="38"/>
        <end position="48"/>
    </location>
</feature>
<dbReference type="InterPro" id="IPR051575">
    <property type="entry name" value="Myb-like_DNA-bd"/>
</dbReference>
<feature type="domain" description="HTH myb-type" evidence="7">
    <location>
        <begin position="484"/>
        <end position="529"/>
    </location>
</feature>
<evidence type="ECO:0000256" key="5">
    <source>
        <dbReference type="SAM" id="MobiDB-lite"/>
    </source>
</evidence>
<feature type="domain" description="Myb-like" evidence="6">
    <location>
        <begin position="425"/>
        <end position="476"/>
    </location>
</feature>
<evidence type="ECO:0000259" key="6">
    <source>
        <dbReference type="PROSITE" id="PS50090"/>
    </source>
</evidence>
<feature type="region of interest" description="Disordered" evidence="5">
    <location>
        <begin position="797"/>
        <end position="834"/>
    </location>
</feature>
<organism evidence="8 9">
    <name type="scientific">Phoenix dactylifera</name>
    <name type="common">Date palm</name>
    <dbReference type="NCBI Taxonomy" id="42345"/>
    <lineage>
        <taxon>Eukaryota</taxon>
        <taxon>Viridiplantae</taxon>
        <taxon>Streptophyta</taxon>
        <taxon>Embryophyta</taxon>
        <taxon>Tracheophyta</taxon>
        <taxon>Spermatophyta</taxon>
        <taxon>Magnoliopsida</taxon>
        <taxon>Liliopsida</taxon>
        <taxon>Arecaceae</taxon>
        <taxon>Coryphoideae</taxon>
        <taxon>Phoeniceae</taxon>
        <taxon>Phoenix</taxon>
    </lineage>
</organism>
<keyword evidence="1" id="KW-0805">Transcription regulation</keyword>
<name>A0A8B8J6J3_PHODC</name>
<feature type="domain" description="Myb-like" evidence="6">
    <location>
        <begin position="478"/>
        <end position="529"/>
    </location>
</feature>
<dbReference type="PROSITE" id="PS50090">
    <property type="entry name" value="MYB_LIKE"/>
    <property type="match status" value="4"/>
</dbReference>
<proteinExistence type="predicted"/>
<dbReference type="SUPFAM" id="SSF46689">
    <property type="entry name" value="Homeodomain-like"/>
    <property type="match status" value="3"/>
</dbReference>
<dbReference type="InterPro" id="IPR001005">
    <property type="entry name" value="SANT/Myb"/>
</dbReference>
<dbReference type="Proteomes" id="UP000228380">
    <property type="component" value="Chromosome 16"/>
</dbReference>
<evidence type="ECO:0000256" key="2">
    <source>
        <dbReference type="ARBA" id="ARBA00023125"/>
    </source>
</evidence>
<evidence type="ECO:0000256" key="4">
    <source>
        <dbReference type="ARBA" id="ARBA00023242"/>
    </source>
</evidence>
<feature type="region of interest" description="Disordered" evidence="5">
    <location>
        <begin position="608"/>
        <end position="657"/>
    </location>
</feature>
<keyword evidence="4" id="KW-0539">Nucleus</keyword>